<gene>
    <name evidence="1" type="ORF">FJR48_05285</name>
</gene>
<dbReference type="InterPro" id="IPR010706">
    <property type="entry name" value="Fatty_acid_cis-trans_isomerase"/>
</dbReference>
<keyword evidence="2" id="KW-1185">Reference proteome</keyword>
<evidence type="ECO:0000313" key="2">
    <source>
        <dbReference type="Proteomes" id="UP000326944"/>
    </source>
</evidence>
<keyword evidence="1" id="KW-0413">Isomerase</keyword>
<sequence length="760" mass="90216">MHIYKYIFVVFFIFFTACSVKPLKPIVVKAVDREIDYQKDIKPILDKRCVSCHSCYNSPCQLKLSSYEGLDRGVTKEEVYLGERLSSQNPTRLFIDAKNTQEWRKRGFASISKSNSAIGTNNSLMLQILEHKMKNPKSLGEYLSEEDLTCAKDLDELAEYLDDNPQKGMPYGFPPLKNSEFELIKQWLYQGAKYTPQKHTSFPNELIEFEKFFNADDAKHKMSARYIYEHLFLAHISFKSRPNEFYELVRSSTPSPEPINIIATVRPYDNPKVDKFYYRFKKIESTIVHKTHMVYDMSFDKLERFKELFIKPKWDEKAYDFGYDSEDNANPFIVFSQIPAKSRYQFLLDDREYVIRTFIRGPVCKGQIALNVIHDHFWVTFMQPEFDLSIKDNKFFKSQYKNLELPIKEGSDMALLETFTDNYNDKAVNYYINRQKLYDKVYKDGLDEQSVTGDILTVYRHFDSASVHNGALGNLPRTSWVIDFPLFERIYYALVAGFDIFGNIGHQVSIRRYMNRLRVEGESYFLNLLPKEDRENIFKSWYIDSEDDEIFYFSKNDSKKIYKKIDSKREFLESIIGKFDELNYVKANQRLSKPPKTYKTKEDYIDGFRSLISKGNRFISHVNDSHSNLAYLRVKNIPNEDDKVVSIVVNRWHDNVSFMFDEEDRLNSDKDEMNFIEGFVGSYPNLFLVVDYKDLPNFIDMLHNFDGSQKYKKRFMKYAIMRSDKDFWKHYDWFQNRFFKDNPHEAGLFDLNRYYYKAYE</sequence>
<dbReference type="AlphaFoldDB" id="A0A5P8P0D3"/>
<dbReference type="KEGG" id="sulg:FJR48_05285"/>
<reference evidence="1 2" key="1">
    <citation type="submission" date="2019-09" db="EMBL/GenBank/DDBJ databases">
        <title>Sulfurimonas gotlandica sp. nov., a chemoautotrophic and psychrotolerant epsilonproteobacterium isolated from a pelagic redoxcline, and an emended description of the genus Sulfurimonas.</title>
        <authorList>
            <person name="Wang S."/>
            <person name="Jiang L."/>
            <person name="Shao S."/>
        </authorList>
    </citation>
    <scope>NUCLEOTIDE SEQUENCE [LARGE SCALE GENOMIC DNA]</scope>
    <source>
        <strain evidence="1 2">GYSZ_1</strain>
    </source>
</reference>
<dbReference type="Pfam" id="PF06934">
    <property type="entry name" value="CTI"/>
    <property type="match status" value="1"/>
</dbReference>
<evidence type="ECO:0000313" key="1">
    <source>
        <dbReference type="EMBL" id="QFR49168.1"/>
    </source>
</evidence>
<proteinExistence type="predicted"/>
<dbReference type="EMBL" id="CP043617">
    <property type="protein sequence ID" value="QFR49168.1"/>
    <property type="molecule type" value="Genomic_DNA"/>
</dbReference>
<protein>
    <submittedName>
        <fullName evidence="1">Peptidylprolyl isomerase</fullName>
    </submittedName>
</protein>
<dbReference type="Proteomes" id="UP000326944">
    <property type="component" value="Chromosome"/>
</dbReference>
<accession>A0A5P8P0D3</accession>
<dbReference type="PROSITE" id="PS51257">
    <property type="entry name" value="PROKAR_LIPOPROTEIN"/>
    <property type="match status" value="1"/>
</dbReference>
<dbReference type="OrthoDB" id="9809746at2"/>
<organism evidence="1 2">
    <name type="scientific">Sulfurimonas lithotrophica</name>
    <dbReference type="NCBI Taxonomy" id="2590022"/>
    <lineage>
        <taxon>Bacteria</taxon>
        <taxon>Pseudomonadati</taxon>
        <taxon>Campylobacterota</taxon>
        <taxon>Epsilonproteobacteria</taxon>
        <taxon>Campylobacterales</taxon>
        <taxon>Sulfurimonadaceae</taxon>
        <taxon>Sulfurimonas</taxon>
    </lineage>
</organism>
<dbReference type="GO" id="GO:0016853">
    <property type="term" value="F:isomerase activity"/>
    <property type="evidence" value="ECO:0007669"/>
    <property type="project" value="UniProtKB-KW"/>
</dbReference>
<name>A0A5P8P0D3_9BACT</name>
<dbReference type="RefSeq" id="WP_152307111.1">
    <property type="nucleotide sequence ID" value="NZ_CP043617.1"/>
</dbReference>